<feature type="compositionally biased region" description="Low complexity" evidence="2">
    <location>
        <begin position="814"/>
        <end position="838"/>
    </location>
</feature>
<dbReference type="Proteomes" id="UP000429607">
    <property type="component" value="Unassembled WGS sequence"/>
</dbReference>
<evidence type="ECO:0000256" key="2">
    <source>
        <dbReference type="SAM" id="MobiDB-lite"/>
    </source>
</evidence>
<feature type="compositionally biased region" description="Low complexity" evidence="2">
    <location>
        <begin position="737"/>
        <end position="804"/>
    </location>
</feature>
<evidence type="ECO:0000313" key="4">
    <source>
        <dbReference type="Proteomes" id="UP000429607"/>
    </source>
</evidence>
<feature type="coiled-coil region" evidence="1">
    <location>
        <begin position="268"/>
        <end position="337"/>
    </location>
</feature>
<dbReference type="Gene3D" id="1.10.287.1490">
    <property type="match status" value="1"/>
</dbReference>
<dbReference type="EMBL" id="QXFV01000925">
    <property type="protein sequence ID" value="KAE9020943.1"/>
    <property type="molecule type" value="Genomic_DNA"/>
</dbReference>
<dbReference type="AlphaFoldDB" id="A0A6A3LYC7"/>
<feature type="coiled-coil region" evidence="1">
    <location>
        <begin position="453"/>
        <end position="480"/>
    </location>
</feature>
<name>A0A6A3LYC7_9STRA</name>
<feature type="region of interest" description="Disordered" evidence="2">
    <location>
        <begin position="72"/>
        <end position="94"/>
    </location>
</feature>
<accession>A0A6A3LYC7</accession>
<feature type="compositionally biased region" description="Low complexity" evidence="2">
    <location>
        <begin position="928"/>
        <end position="977"/>
    </location>
</feature>
<feature type="compositionally biased region" description="Polar residues" evidence="2">
    <location>
        <begin position="908"/>
        <end position="927"/>
    </location>
</feature>
<comment type="caution">
    <text evidence="3">The sequence shown here is derived from an EMBL/GenBank/DDBJ whole genome shotgun (WGS) entry which is preliminary data.</text>
</comment>
<reference evidence="3 4" key="1">
    <citation type="submission" date="2018-09" db="EMBL/GenBank/DDBJ databases">
        <title>Genomic investigation of the strawberry pathogen Phytophthora fragariae indicates pathogenicity is determined by transcriptional variation in three key races.</title>
        <authorList>
            <person name="Adams T.M."/>
            <person name="Armitage A.D."/>
            <person name="Sobczyk M.K."/>
            <person name="Bates H.J."/>
            <person name="Dunwell J.M."/>
            <person name="Nellist C.F."/>
            <person name="Harrison R.J."/>
        </authorList>
    </citation>
    <scope>NUCLEOTIDE SEQUENCE [LARGE SCALE GENOMIC DNA]</scope>
    <source>
        <strain evidence="3 4">SCRP249</strain>
    </source>
</reference>
<protein>
    <submittedName>
        <fullName evidence="3">Uncharacterized protein</fullName>
    </submittedName>
</protein>
<evidence type="ECO:0000256" key="1">
    <source>
        <dbReference type="SAM" id="Coils"/>
    </source>
</evidence>
<keyword evidence="1" id="KW-0175">Coiled coil</keyword>
<proteinExistence type="predicted"/>
<feature type="coiled-coil region" evidence="1">
    <location>
        <begin position="362"/>
        <end position="417"/>
    </location>
</feature>
<feature type="region of interest" description="Disordered" evidence="2">
    <location>
        <begin position="719"/>
        <end position="977"/>
    </location>
</feature>
<sequence length="1234" mass="133392">MVGGVRVGAFCSTGFARRGLGLARFAETGVWVDSSDDYASHWILAPSPTVHHPCRISRRAVAPIKPRHVSSAASKSITHVRRHPSRRLLPPTPGAPTSSAGYYTTFVPLPRTRTPQVGVSSQNLPRAFGFVLTPSRRLPRGPSRSALSFMARRRDVDAGDIALVEGELDTNDLEAAGCVVCALGARRPHLPIAPQVQLPASGAHVPSVTALVADAHTLQRENQELRAQYELVSAHNAGLAAHASVLHDRNLAILHRAREGYRAGMIRLEQVLLTRERVERDYADLEGRVADFRARAERTEAAETLLRVERDSSTEQYRDLQAQVQAAQDQAADYAAQLLRASATPPSSSVPLARLFAAQGERDDARAERDDLRVDLAAAQAALSPVQARADAAEAERDRMRQLVATAEQQRDGALAERDRVTRVLVVAEQERDGALDMRDQARQISTALRRERDAAVTERDQARQDVAALEQRRDAAVVERDQARVALTAQRQQRALVAEELRVTRMSLSQSRTESEAAQNLNVPLQDDLRRAIALLVAHTEELHRGATRIHELEESVATATTLRVAAESEMARAQAGELGAASRAAQYRAGWMSVRRSSQRRREDDGAQVRRLNARVVEFEGGRDLAVRERDERAMAWRRMLRDARRGRELAQRVRDELADRLAGVVMDTGGHIDTAGLISRLEATFTAEIDAAVPLPPAVPASAAVPAISAVSTPAASVPAPAASGPGTRTGSLAATTGSTIGISSSAGPSGSRSASTPSPTSYPSVSQRPRSGAPSHSGPPSRPSGPSGAAPAPSSSSSPFRRSRRPFTVADTAASSRAAAQASSAATLSAAAAARAREDAALFGSESSDSDDQARRARSKRPRLHDPGSRSPSPARQPPRSPSRSHTPPRPRSGSHSRSRSASLASTCSAGSARSVHSAQPARSSPRGPMAASGGSGSDPGSSGDSSGDDSSTSSSSRASSSSTASSGSAGSSPAVPFFGPVIPPAGTPSGWRQPRYAPWPKRVRRFRLHLITVQELRTLFLPPPGWIIPRRAPPEPANWNRALVTPANVEALYATQPWRYLVQAAEAHLFAPGDAAFRPFSRRLQRHIEHWAQAYWESTHELHVQGATWKRWRTARNSRRSHAGNHLNSLLQLAVGLFQQGLADMDLLLDPMMLYFPPAHTSIGRWYPGLQHATLQAALDDIDAQEPWRRFYRTPLTVADMDAHVRCRVTRDHPAFHVPRLADKFVQQV</sequence>
<feature type="compositionally biased region" description="Basic residues" evidence="2">
    <location>
        <begin position="891"/>
        <end position="903"/>
    </location>
</feature>
<gene>
    <name evidence="3" type="ORF">PR001_g13481</name>
</gene>
<organism evidence="3 4">
    <name type="scientific">Phytophthora rubi</name>
    <dbReference type="NCBI Taxonomy" id="129364"/>
    <lineage>
        <taxon>Eukaryota</taxon>
        <taxon>Sar</taxon>
        <taxon>Stramenopiles</taxon>
        <taxon>Oomycota</taxon>
        <taxon>Peronosporomycetes</taxon>
        <taxon>Peronosporales</taxon>
        <taxon>Peronosporaceae</taxon>
        <taxon>Phytophthora</taxon>
    </lineage>
</organism>
<feature type="coiled-coil region" evidence="1">
    <location>
        <begin position="208"/>
        <end position="235"/>
    </location>
</feature>
<evidence type="ECO:0000313" key="3">
    <source>
        <dbReference type="EMBL" id="KAE9020943.1"/>
    </source>
</evidence>